<dbReference type="Proteomes" id="UP000663992">
    <property type="component" value="Unassembled WGS sequence"/>
</dbReference>
<reference evidence="1 2" key="1">
    <citation type="submission" date="2021-03" db="EMBL/GenBank/DDBJ databases">
        <title>novel species isolated from a fishpond in China.</title>
        <authorList>
            <person name="Lu H."/>
            <person name="Cai Z."/>
        </authorList>
    </citation>
    <scope>NUCLEOTIDE SEQUENCE [LARGE SCALE GENOMIC DNA]</scope>
    <source>
        <strain evidence="1 2">Y57</strain>
    </source>
</reference>
<name>A0ABS3CUL4_9ALTE</name>
<gene>
    <name evidence="1" type="ORF">J0A65_13115</name>
</gene>
<dbReference type="EMBL" id="JAFKCS010000012">
    <property type="protein sequence ID" value="MBN7820812.1"/>
    <property type="molecule type" value="Genomic_DNA"/>
</dbReference>
<accession>A0ABS3CUL4</accession>
<sequence>MGVLPDEPLYARLDFIRTPQGFAVMGLELIEPSLYFNMDAASPNRFIQAFVRKFGLGT</sequence>
<protein>
    <submittedName>
        <fullName evidence="1">Uncharacterized protein</fullName>
    </submittedName>
</protein>
<organism evidence="1 2">
    <name type="scientific">Bowmanella yangjiangensis</name>
    <dbReference type="NCBI Taxonomy" id="2811230"/>
    <lineage>
        <taxon>Bacteria</taxon>
        <taxon>Pseudomonadati</taxon>
        <taxon>Pseudomonadota</taxon>
        <taxon>Gammaproteobacteria</taxon>
        <taxon>Alteromonadales</taxon>
        <taxon>Alteromonadaceae</taxon>
        <taxon>Bowmanella</taxon>
    </lineage>
</organism>
<proteinExistence type="predicted"/>
<evidence type="ECO:0000313" key="2">
    <source>
        <dbReference type="Proteomes" id="UP000663992"/>
    </source>
</evidence>
<evidence type="ECO:0000313" key="1">
    <source>
        <dbReference type="EMBL" id="MBN7820812.1"/>
    </source>
</evidence>
<dbReference type="RefSeq" id="WP_206594641.1">
    <property type="nucleotide sequence ID" value="NZ_JAFKCS010000012.1"/>
</dbReference>
<keyword evidence="2" id="KW-1185">Reference proteome</keyword>
<comment type="caution">
    <text evidence="1">The sequence shown here is derived from an EMBL/GenBank/DDBJ whole genome shotgun (WGS) entry which is preliminary data.</text>
</comment>